<accession>A0A814DFS6</accession>
<feature type="non-terminal residue" evidence="4">
    <location>
        <position position="1"/>
    </location>
</feature>
<dbReference type="Gene3D" id="2.30.42.10">
    <property type="match status" value="1"/>
</dbReference>
<dbReference type="PANTHER" id="PTHR14191">
    <property type="entry name" value="PDZ DOMAIN CONTAINING PROTEIN"/>
    <property type="match status" value="1"/>
</dbReference>
<dbReference type="EMBL" id="CAJNOC010002884">
    <property type="protein sequence ID" value="CAF0956495.1"/>
    <property type="molecule type" value="Genomic_DNA"/>
</dbReference>
<dbReference type="InterPro" id="IPR051067">
    <property type="entry name" value="NHER"/>
</dbReference>
<feature type="domain" description="PDZ" evidence="3">
    <location>
        <begin position="77"/>
        <end position="159"/>
    </location>
</feature>
<proteinExistence type="predicted"/>
<feature type="compositionally biased region" description="Polar residues" evidence="2">
    <location>
        <begin position="51"/>
        <end position="67"/>
    </location>
</feature>
<dbReference type="GO" id="GO:0043495">
    <property type="term" value="F:protein-membrane adaptor activity"/>
    <property type="evidence" value="ECO:0007669"/>
    <property type="project" value="TreeGrafter"/>
</dbReference>
<dbReference type="Proteomes" id="UP000663879">
    <property type="component" value="Unassembled WGS sequence"/>
</dbReference>
<protein>
    <recommendedName>
        <fullName evidence="3">PDZ domain-containing protein</fullName>
    </recommendedName>
</protein>
<feature type="region of interest" description="Disordered" evidence="2">
    <location>
        <begin position="26"/>
        <end position="67"/>
    </location>
</feature>
<organism evidence="4 5">
    <name type="scientific">Brachionus calyciflorus</name>
    <dbReference type="NCBI Taxonomy" id="104777"/>
    <lineage>
        <taxon>Eukaryota</taxon>
        <taxon>Metazoa</taxon>
        <taxon>Spiralia</taxon>
        <taxon>Gnathifera</taxon>
        <taxon>Rotifera</taxon>
        <taxon>Eurotatoria</taxon>
        <taxon>Monogononta</taxon>
        <taxon>Pseudotrocha</taxon>
        <taxon>Ploima</taxon>
        <taxon>Brachionidae</taxon>
        <taxon>Brachionus</taxon>
    </lineage>
</organism>
<dbReference type="GO" id="GO:0016324">
    <property type="term" value="C:apical plasma membrane"/>
    <property type="evidence" value="ECO:0007669"/>
    <property type="project" value="TreeGrafter"/>
</dbReference>
<dbReference type="PROSITE" id="PS50106">
    <property type="entry name" value="PDZ"/>
    <property type="match status" value="1"/>
</dbReference>
<reference evidence="4" key="1">
    <citation type="submission" date="2021-02" db="EMBL/GenBank/DDBJ databases">
        <authorList>
            <person name="Nowell W R."/>
        </authorList>
    </citation>
    <scope>NUCLEOTIDE SEQUENCE</scope>
    <source>
        <strain evidence="4">Ploen Becks lab</strain>
    </source>
</reference>
<evidence type="ECO:0000313" key="5">
    <source>
        <dbReference type="Proteomes" id="UP000663879"/>
    </source>
</evidence>
<dbReference type="InterPro" id="IPR036034">
    <property type="entry name" value="PDZ_sf"/>
</dbReference>
<evidence type="ECO:0000256" key="2">
    <source>
        <dbReference type="SAM" id="MobiDB-lite"/>
    </source>
</evidence>
<dbReference type="OrthoDB" id="10009200at2759"/>
<feature type="compositionally biased region" description="Polar residues" evidence="2">
    <location>
        <begin position="31"/>
        <end position="41"/>
    </location>
</feature>
<dbReference type="AlphaFoldDB" id="A0A814DFS6"/>
<name>A0A814DFS6_9BILA</name>
<dbReference type="SUPFAM" id="SSF50156">
    <property type="entry name" value="PDZ domain-like"/>
    <property type="match status" value="1"/>
</dbReference>
<evidence type="ECO:0000256" key="1">
    <source>
        <dbReference type="ARBA" id="ARBA00022737"/>
    </source>
</evidence>
<evidence type="ECO:0000259" key="3">
    <source>
        <dbReference type="PROSITE" id="PS50106"/>
    </source>
</evidence>
<dbReference type="PANTHER" id="PTHR14191:SF3">
    <property type="entry name" value="NA(+)_H(+) EXCHANGE REGULATORY COFACTOR-LIKE PROTEIN NRFL-1"/>
    <property type="match status" value="1"/>
</dbReference>
<gene>
    <name evidence="4" type="ORF">OXX778_LOCUS14222</name>
</gene>
<evidence type="ECO:0000313" key="4">
    <source>
        <dbReference type="EMBL" id="CAF0956495.1"/>
    </source>
</evidence>
<dbReference type="Pfam" id="PF00595">
    <property type="entry name" value="PDZ"/>
    <property type="match status" value="1"/>
</dbReference>
<dbReference type="GO" id="GO:0072659">
    <property type="term" value="P:protein localization to plasma membrane"/>
    <property type="evidence" value="ECO:0007669"/>
    <property type="project" value="TreeGrafter"/>
</dbReference>
<keyword evidence="1" id="KW-0677">Repeat</keyword>
<keyword evidence="5" id="KW-1185">Reference proteome</keyword>
<sequence>SSKNSPQSSPLLTHKEIYMSSSKLQDYSIESPRSQRNQSEPAPQEEIYRDSNLQTASPVSRRSVSTYTIPRDAPIPRLCRVRAYEEQLGFTVSGSKSSKGVFKVSDIAANSAAANSGLKNDDFIIEVSGVNVENLDYNDLVNYIKEKKKEDDLQLLVADRATLDWYKQKKIPISSQIVPKMQYIETLLKEELDRELNSTDLDQSGLNSSEQLRSSNKDIKVSFQPGRSVWIRRKIYLSNRPLSSLSYSLNDLSKENNV</sequence>
<dbReference type="SMART" id="SM00228">
    <property type="entry name" value="PDZ"/>
    <property type="match status" value="1"/>
</dbReference>
<dbReference type="InterPro" id="IPR001478">
    <property type="entry name" value="PDZ"/>
</dbReference>
<comment type="caution">
    <text evidence="4">The sequence shown here is derived from an EMBL/GenBank/DDBJ whole genome shotgun (WGS) entry which is preliminary data.</text>
</comment>